<keyword evidence="3" id="KW-1185">Reference proteome</keyword>
<feature type="transmembrane region" description="Helical" evidence="1">
    <location>
        <begin position="86"/>
        <end position="107"/>
    </location>
</feature>
<sequence length="140" mass="13753">MNRALSTAFGLVMVAAAALQSDGAALVACGLAVILVLAGNVFRAAATLAVVSTAAAIVLASAPPALAALCGLSGAGYLVLRHTADVSAPTVIGTLGFTAIGLAAVAVPLELPWVPLLAPLAVLTAVVLATRPFWVGGRRC</sequence>
<dbReference type="RefSeq" id="WP_109749352.1">
    <property type="nucleotide sequence ID" value="NZ_AP022591.1"/>
</dbReference>
<protein>
    <submittedName>
        <fullName evidence="2">Integral membrane protein</fullName>
    </submittedName>
</protein>
<organism evidence="2 3">
    <name type="scientific">Mycolicibacterium celeriflavum</name>
    <name type="common">Mycobacterium celeriflavum</name>
    <dbReference type="NCBI Taxonomy" id="1249101"/>
    <lineage>
        <taxon>Bacteria</taxon>
        <taxon>Bacillati</taxon>
        <taxon>Actinomycetota</taxon>
        <taxon>Actinomycetes</taxon>
        <taxon>Mycobacteriales</taxon>
        <taxon>Mycobacteriaceae</taxon>
        <taxon>Mycolicibacterium</taxon>
    </lineage>
</organism>
<evidence type="ECO:0000256" key="1">
    <source>
        <dbReference type="SAM" id="Phobius"/>
    </source>
</evidence>
<accession>A0A7I7RLJ7</accession>
<dbReference type="Proteomes" id="UP000466431">
    <property type="component" value="Chromosome"/>
</dbReference>
<dbReference type="EMBL" id="AP022591">
    <property type="protein sequence ID" value="BBY44789.1"/>
    <property type="molecule type" value="Genomic_DNA"/>
</dbReference>
<evidence type="ECO:0000313" key="3">
    <source>
        <dbReference type="Proteomes" id="UP000466431"/>
    </source>
</evidence>
<evidence type="ECO:0000313" key="2">
    <source>
        <dbReference type="EMBL" id="BBY44789.1"/>
    </source>
</evidence>
<name>A0A7I7RLJ7_MYCCF</name>
<keyword evidence="1" id="KW-0812">Transmembrane</keyword>
<reference evidence="2 3" key="1">
    <citation type="journal article" date="2019" name="Emerg. Microbes Infect.">
        <title>Comprehensive subspecies identification of 175 nontuberculous mycobacteria species based on 7547 genomic profiles.</title>
        <authorList>
            <person name="Matsumoto Y."/>
            <person name="Kinjo T."/>
            <person name="Motooka D."/>
            <person name="Nabeya D."/>
            <person name="Jung N."/>
            <person name="Uechi K."/>
            <person name="Horii T."/>
            <person name="Iida T."/>
            <person name="Fujita J."/>
            <person name="Nakamura S."/>
        </authorList>
    </citation>
    <scope>NUCLEOTIDE SEQUENCE [LARGE SCALE GENOMIC DNA]</scope>
    <source>
        <strain evidence="2 3">JCM 18439</strain>
    </source>
</reference>
<keyword evidence="1" id="KW-0472">Membrane</keyword>
<dbReference type="KEGG" id="mcee:MCEL_30840"/>
<feature type="transmembrane region" description="Helical" evidence="1">
    <location>
        <begin position="48"/>
        <end position="79"/>
    </location>
</feature>
<dbReference type="AlphaFoldDB" id="A0A7I7RLJ7"/>
<keyword evidence="1" id="KW-1133">Transmembrane helix</keyword>
<gene>
    <name evidence="2" type="ORF">MCEL_30840</name>
</gene>
<feature type="transmembrane region" description="Helical" evidence="1">
    <location>
        <begin position="113"/>
        <end position="134"/>
    </location>
</feature>
<proteinExistence type="predicted"/>